<organism evidence="4 5">
    <name type="scientific">Littorina saxatilis</name>
    <dbReference type="NCBI Taxonomy" id="31220"/>
    <lineage>
        <taxon>Eukaryota</taxon>
        <taxon>Metazoa</taxon>
        <taxon>Spiralia</taxon>
        <taxon>Lophotrochozoa</taxon>
        <taxon>Mollusca</taxon>
        <taxon>Gastropoda</taxon>
        <taxon>Caenogastropoda</taxon>
        <taxon>Littorinimorpha</taxon>
        <taxon>Littorinoidea</taxon>
        <taxon>Littorinidae</taxon>
        <taxon>Littorina</taxon>
    </lineage>
</organism>
<dbReference type="PANTHER" id="PTHR22677">
    <property type="entry name" value="ANKYRIN REPEAT DOMAIN-CONTAINING PROTEIN 60"/>
    <property type="match status" value="1"/>
</dbReference>
<dbReference type="SUPFAM" id="SSF54236">
    <property type="entry name" value="Ubiquitin-like"/>
    <property type="match status" value="1"/>
</dbReference>
<dbReference type="SUPFAM" id="SSF48403">
    <property type="entry name" value="Ankyrin repeat"/>
    <property type="match status" value="1"/>
</dbReference>
<dbReference type="InterPro" id="IPR036770">
    <property type="entry name" value="Ankyrin_rpt-contain_sf"/>
</dbReference>
<proteinExistence type="predicted"/>
<dbReference type="InterPro" id="IPR002110">
    <property type="entry name" value="Ankyrin_rpt"/>
</dbReference>
<comment type="caution">
    <text evidence="4">The sequence shown here is derived from an EMBL/GenBank/DDBJ whole genome shotgun (WGS) entry which is preliminary data.</text>
</comment>
<dbReference type="PROSITE" id="PS50088">
    <property type="entry name" value="ANK_REPEAT"/>
    <property type="match status" value="1"/>
</dbReference>
<evidence type="ECO:0000313" key="5">
    <source>
        <dbReference type="Proteomes" id="UP001374579"/>
    </source>
</evidence>
<dbReference type="Proteomes" id="UP001374579">
    <property type="component" value="Unassembled WGS sequence"/>
</dbReference>
<keyword evidence="5" id="KW-1185">Reference proteome</keyword>
<evidence type="ECO:0000313" key="4">
    <source>
        <dbReference type="EMBL" id="KAK7115253.1"/>
    </source>
</evidence>
<dbReference type="SMART" id="SM00248">
    <property type="entry name" value="ANK"/>
    <property type="match status" value="2"/>
</dbReference>
<feature type="region of interest" description="Disordered" evidence="3">
    <location>
        <begin position="413"/>
        <end position="447"/>
    </location>
</feature>
<keyword evidence="2" id="KW-0175">Coiled coil</keyword>
<feature type="coiled-coil region" evidence="2">
    <location>
        <begin position="359"/>
        <end position="401"/>
    </location>
</feature>
<evidence type="ECO:0000256" key="2">
    <source>
        <dbReference type="SAM" id="Coils"/>
    </source>
</evidence>
<dbReference type="PANTHER" id="PTHR22677:SF3">
    <property type="entry name" value="ANKYRIN REPEAT DOMAIN-CONTAINING PROTEIN 60"/>
    <property type="match status" value="1"/>
</dbReference>
<dbReference type="InterPro" id="IPR039323">
    <property type="entry name" value="ANKRD_45/46/60"/>
</dbReference>
<keyword evidence="1" id="KW-0040">ANK repeat</keyword>
<name>A0AAN9C0I2_9CAEN</name>
<accession>A0AAN9C0I2</accession>
<sequence length="491" mass="56218">MGPPKAKGRKQGPAVRDKNLFTIQVKLLPTGEVFKLNQVHSDMKMTELKGYLEFSTGIPTHIQRVSYLDEGELLDDTDVRSNDIVPHATLHMRVWPMWTTLIEAVAQNDIEHVFMLGVTNPTEYRSPNSDYMTKRARKAWLEERAAVALSMAANRGFEKMCARLIDSGADVNASTPHGRTALHIASSQGHGHIVDLLLEKGADIDAEDDYGETSLSIAERFNFKSCGRHLFLFHWQQRAKKVTPPRNIPLKPHQRNDSLYPVWKRGPKAQLYLAQQAGTGEEYEGTGLGAPKRGMHPSIRHKLERDKLFFTSQENGSRHESEEGDYFPDGTDSLRIELPPIEDSPKQKMVKPLKKPNTYDEWLGKIKDAEDKANEEKRKIREELKLKRLEEEEKKKEENERLGYERWLVQRQQEKADRLSRTVTATSRSRHDYTERDDEIEDGDPKSIGALRSYLRSLGRSKAGVPYEKWLNDKEREVSSLPVGKMKLLRA</sequence>
<feature type="repeat" description="ANK" evidence="1">
    <location>
        <begin position="177"/>
        <end position="209"/>
    </location>
</feature>
<dbReference type="InterPro" id="IPR029071">
    <property type="entry name" value="Ubiquitin-like_domsf"/>
</dbReference>
<protein>
    <submittedName>
        <fullName evidence="4">Uncharacterized protein</fullName>
    </submittedName>
</protein>
<dbReference type="Pfam" id="PF12796">
    <property type="entry name" value="Ank_2"/>
    <property type="match status" value="1"/>
</dbReference>
<dbReference type="CDD" id="cd17063">
    <property type="entry name" value="Ubl_ANKRD60"/>
    <property type="match status" value="1"/>
</dbReference>
<evidence type="ECO:0000256" key="1">
    <source>
        <dbReference type="PROSITE-ProRule" id="PRU00023"/>
    </source>
</evidence>
<dbReference type="Gene3D" id="3.10.20.90">
    <property type="entry name" value="Phosphatidylinositol 3-kinase Catalytic Subunit, Chain A, domain 1"/>
    <property type="match status" value="1"/>
</dbReference>
<dbReference type="PROSITE" id="PS50297">
    <property type="entry name" value="ANK_REP_REGION"/>
    <property type="match status" value="1"/>
</dbReference>
<dbReference type="Gene3D" id="1.25.40.20">
    <property type="entry name" value="Ankyrin repeat-containing domain"/>
    <property type="match status" value="1"/>
</dbReference>
<gene>
    <name evidence="4" type="ORF">V1264_001162</name>
</gene>
<dbReference type="AlphaFoldDB" id="A0AAN9C0I2"/>
<dbReference type="EMBL" id="JBAMIC010000001">
    <property type="protein sequence ID" value="KAK7115253.1"/>
    <property type="molecule type" value="Genomic_DNA"/>
</dbReference>
<evidence type="ECO:0000256" key="3">
    <source>
        <dbReference type="SAM" id="MobiDB-lite"/>
    </source>
</evidence>
<reference evidence="4 5" key="1">
    <citation type="submission" date="2024-02" db="EMBL/GenBank/DDBJ databases">
        <title>Chromosome-scale genome assembly of the rough periwinkle Littorina saxatilis.</title>
        <authorList>
            <person name="De Jode A."/>
            <person name="Faria R."/>
            <person name="Formenti G."/>
            <person name="Sims Y."/>
            <person name="Smith T.P."/>
            <person name="Tracey A."/>
            <person name="Wood J.M.D."/>
            <person name="Zagrodzka Z.B."/>
            <person name="Johannesson K."/>
            <person name="Butlin R.K."/>
            <person name="Leder E.H."/>
        </authorList>
    </citation>
    <scope>NUCLEOTIDE SEQUENCE [LARGE SCALE GENOMIC DNA]</scope>
    <source>
        <strain evidence="4">Snail1</strain>
        <tissue evidence="4">Muscle</tissue>
    </source>
</reference>